<keyword evidence="2" id="KW-0472">Membrane</keyword>
<feature type="transmembrane region" description="Helical" evidence="2">
    <location>
        <begin position="80"/>
        <end position="102"/>
    </location>
</feature>
<feature type="region of interest" description="Disordered" evidence="1">
    <location>
        <begin position="164"/>
        <end position="185"/>
    </location>
</feature>
<name>A0A4U3LD28_9BACT</name>
<evidence type="ECO:0000256" key="2">
    <source>
        <dbReference type="SAM" id="Phobius"/>
    </source>
</evidence>
<dbReference type="PANTHER" id="PTHR41386">
    <property type="entry name" value="INTEGRAL MEMBRANE PROTEIN-RELATED"/>
    <property type="match status" value="1"/>
</dbReference>
<accession>A0A4U3LD28</accession>
<dbReference type="AlphaFoldDB" id="A0A4U3LD28"/>
<reference evidence="3 4" key="1">
    <citation type="submission" date="2019-05" db="EMBL/GenBank/DDBJ databases">
        <title>Panacibacter sp. strain 17mud1-8 Genome sequencing and assembly.</title>
        <authorList>
            <person name="Chhetri G."/>
        </authorList>
    </citation>
    <scope>NUCLEOTIDE SEQUENCE [LARGE SCALE GENOMIC DNA]</scope>
    <source>
        <strain evidence="3 4">17mud1-8</strain>
    </source>
</reference>
<dbReference type="Pfam" id="PF06210">
    <property type="entry name" value="DUF1003"/>
    <property type="match status" value="1"/>
</dbReference>
<feature type="transmembrane region" description="Helical" evidence="2">
    <location>
        <begin position="41"/>
        <end position="68"/>
    </location>
</feature>
<protein>
    <submittedName>
        <fullName evidence="3">DUF1003 domain-containing protein</fullName>
    </submittedName>
</protein>
<dbReference type="InterPro" id="IPR010406">
    <property type="entry name" value="DUF1003"/>
</dbReference>
<feature type="compositionally biased region" description="Basic and acidic residues" evidence="1">
    <location>
        <begin position="164"/>
        <end position="177"/>
    </location>
</feature>
<sequence>MNSNGRTDQMPEMARIVERNIDALLRRHKQEEKQKTFEERLADAVTCFTGSMSFVYIHLVLFGIWIFWNVGWLPLKPFDPSFVVLAMFASVEAIFLSTFVLISQNRMNAQADKRADLNLQVSLLAEHEVTRLITLVTAIAKKMNIEDAYNPEIDELAKDVQPEKVLDTMEKHQKESEDSLNNEVS</sequence>
<evidence type="ECO:0000256" key="1">
    <source>
        <dbReference type="SAM" id="MobiDB-lite"/>
    </source>
</evidence>
<dbReference type="Proteomes" id="UP000305848">
    <property type="component" value="Unassembled WGS sequence"/>
</dbReference>
<dbReference type="OrthoDB" id="9795736at2"/>
<evidence type="ECO:0000313" key="4">
    <source>
        <dbReference type="Proteomes" id="UP000305848"/>
    </source>
</evidence>
<dbReference type="PANTHER" id="PTHR41386:SF1">
    <property type="entry name" value="MEMBRANE PROTEIN"/>
    <property type="match status" value="1"/>
</dbReference>
<keyword evidence="2" id="KW-1133">Transmembrane helix</keyword>
<proteinExistence type="predicted"/>
<comment type="caution">
    <text evidence="3">The sequence shown here is derived from an EMBL/GenBank/DDBJ whole genome shotgun (WGS) entry which is preliminary data.</text>
</comment>
<dbReference type="EMBL" id="SZQL01000001">
    <property type="protein sequence ID" value="TKK71817.1"/>
    <property type="molecule type" value="Genomic_DNA"/>
</dbReference>
<dbReference type="RefSeq" id="WP_137260057.1">
    <property type="nucleotide sequence ID" value="NZ_SZQL01000001.1"/>
</dbReference>
<keyword evidence="2" id="KW-0812">Transmembrane</keyword>
<evidence type="ECO:0000313" key="3">
    <source>
        <dbReference type="EMBL" id="TKK71817.1"/>
    </source>
</evidence>
<gene>
    <name evidence="3" type="ORF">FC093_02005</name>
</gene>
<keyword evidence="4" id="KW-1185">Reference proteome</keyword>
<organism evidence="3 4">
    <name type="scientific">Ilyomonas limi</name>
    <dbReference type="NCBI Taxonomy" id="2575867"/>
    <lineage>
        <taxon>Bacteria</taxon>
        <taxon>Pseudomonadati</taxon>
        <taxon>Bacteroidota</taxon>
        <taxon>Chitinophagia</taxon>
        <taxon>Chitinophagales</taxon>
        <taxon>Chitinophagaceae</taxon>
        <taxon>Ilyomonas</taxon>
    </lineage>
</organism>